<reference evidence="3" key="2">
    <citation type="submission" date="2021-04" db="EMBL/GenBank/DDBJ databases">
        <authorList>
            <person name="Podell S."/>
        </authorList>
    </citation>
    <scope>NUCLEOTIDE SEQUENCE</scope>
    <source>
        <strain evidence="3">Hildebrandi</strain>
    </source>
</reference>
<accession>A0A9K3KSE4</accession>
<protein>
    <submittedName>
        <fullName evidence="3">Protein phosphatase 2C</fullName>
    </submittedName>
</protein>
<feature type="domain" description="PPM-type phosphatase" evidence="2">
    <location>
        <begin position="279"/>
        <end position="575"/>
    </location>
</feature>
<organism evidence="3 4">
    <name type="scientific">Nitzschia inconspicua</name>
    <dbReference type="NCBI Taxonomy" id="303405"/>
    <lineage>
        <taxon>Eukaryota</taxon>
        <taxon>Sar</taxon>
        <taxon>Stramenopiles</taxon>
        <taxon>Ochrophyta</taxon>
        <taxon>Bacillariophyta</taxon>
        <taxon>Bacillariophyceae</taxon>
        <taxon>Bacillariophycidae</taxon>
        <taxon>Bacillariales</taxon>
        <taxon>Bacillariaceae</taxon>
        <taxon>Nitzschia</taxon>
    </lineage>
</organism>
<dbReference type="SMART" id="SM00332">
    <property type="entry name" value="PP2Cc"/>
    <property type="match status" value="1"/>
</dbReference>
<evidence type="ECO:0000313" key="4">
    <source>
        <dbReference type="Proteomes" id="UP000693970"/>
    </source>
</evidence>
<evidence type="ECO:0000313" key="3">
    <source>
        <dbReference type="EMBL" id="KAG7348661.1"/>
    </source>
</evidence>
<gene>
    <name evidence="3" type="ORF">IV203_017366</name>
</gene>
<feature type="compositionally biased region" description="Low complexity" evidence="1">
    <location>
        <begin position="88"/>
        <end position="104"/>
    </location>
</feature>
<feature type="region of interest" description="Disordered" evidence="1">
    <location>
        <begin position="1"/>
        <end position="131"/>
    </location>
</feature>
<sequence length="590" mass="65574">MTPFRRGRSSSAAVTMPLTIPEDEEQDDHYNNNKSSSHHNINRSINNKTTSKNTTTTGTTTIGIGTGTNQSSAWDARRRRKTGSTIPNNKNVNHHTTNTVINNNNRKKKQQQHIPEGEYDPYDSDPGESYRDHCERIKGERTRSCLAMPRFLKEGGGPINFLNNYNNSNNSNNKIGSSSTASSGQDTRDISTAATAPPSPLLSEQDENSPMAKQQQQQHQQYMAHHYPNGMPASLPRDLARVRYSLRTSIGDGSERQPALQSTHLMERRQLRPNNVHINVSHWSDFGGRNYMEDRYVIEDMGAVQVEVSPVALRAQSSTQEAGVEVTFGGQLQQQQQRKNRRLKMPLTWLGVFDGHGGDKASQFCADWLSSYVRNEESYPFDLGYSMKNAFTAIDEDFVATGHPDGSTACAATLVGGRRIVCANAGDSRAIVVRRDGTVVRLSRDHKPGMPDETRRISELGGRVIYWGRWRVEGLLAVSRSVGDASLKPYVTAEPEVCEYDIGKDDWFLVMSSDGVWDVMDNEEAAHVVIASSCVMEDGQLKIDTDRFKWAARNLCEHAKSCGSTDNFSVLVVDLKSCGNPHAKAGRYSP</sequence>
<dbReference type="GO" id="GO:0004722">
    <property type="term" value="F:protein serine/threonine phosphatase activity"/>
    <property type="evidence" value="ECO:0007669"/>
    <property type="project" value="InterPro"/>
</dbReference>
<keyword evidence="4" id="KW-1185">Reference proteome</keyword>
<dbReference type="OrthoDB" id="10264738at2759"/>
<dbReference type="CDD" id="cd00143">
    <property type="entry name" value="PP2Cc"/>
    <property type="match status" value="1"/>
</dbReference>
<evidence type="ECO:0000256" key="1">
    <source>
        <dbReference type="SAM" id="MobiDB-lite"/>
    </source>
</evidence>
<dbReference type="Proteomes" id="UP000693970">
    <property type="component" value="Unassembled WGS sequence"/>
</dbReference>
<feature type="compositionally biased region" description="Polar residues" evidence="1">
    <location>
        <begin position="180"/>
        <end position="194"/>
    </location>
</feature>
<dbReference type="PROSITE" id="PS51746">
    <property type="entry name" value="PPM_2"/>
    <property type="match status" value="1"/>
</dbReference>
<dbReference type="EMBL" id="JAGRRH010000020">
    <property type="protein sequence ID" value="KAG7348661.1"/>
    <property type="molecule type" value="Genomic_DNA"/>
</dbReference>
<dbReference type="PANTHER" id="PTHR47992">
    <property type="entry name" value="PROTEIN PHOSPHATASE"/>
    <property type="match status" value="1"/>
</dbReference>
<dbReference type="InterPro" id="IPR001932">
    <property type="entry name" value="PPM-type_phosphatase-like_dom"/>
</dbReference>
<reference evidence="3" key="1">
    <citation type="journal article" date="2021" name="Sci. Rep.">
        <title>Diploid genomic architecture of Nitzschia inconspicua, an elite biomass production diatom.</title>
        <authorList>
            <person name="Oliver A."/>
            <person name="Podell S."/>
            <person name="Pinowska A."/>
            <person name="Traller J.C."/>
            <person name="Smith S.R."/>
            <person name="McClure R."/>
            <person name="Beliaev A."/>
            <person name="Bohutskyi P."/>
            <person name="Hill E.A."/>
            <person name="Rabines A."/>
            <person name="Zheng H."/>
            <person name="Allen L.Z."/>
            <person name="Kuo A."/>
            <person name="Grigoriev I.V."/>
            <person name="Allen A.E."/>
            <person name="Hazlebeck D."/>
            <person name="Allen E.E."/>
        </authorList>
    </citation>
    <scope>NUCLEOTIDE SEQUENCE</scope>
    <source>
        <strain evidence="3">Hildebrandi</strain>
    </source>
</reference>
<feature type="compositionally biased region" description="Low complexity" evidence="1">
    <location>
        <begin position="42"/>
        <end position="69"/>
    </location>
</feature>
<name>A0A9K3KSE4_9STRA</name>
<dbReference type="SMART" id="SM00331">
    <property type="entry name" value="PP2C_SIG"/>
    <property type="match status" value="1"/>
</dbReference>
<comment type="caution">
    <text evidence="3">The sequence shown here is derived from an EMBL/GenBank/DDBJ whole genome shotgun (WGS) entry which is preliminary data.</text>
</comment>
<feature type="compositionally biased region" description="Acidic residues" evidence="1">
    <location>
        <begin position="117"/>
        <end position="126"/>
    </location>
</feature>
<dbReference type="AlphaFoldDB" id="A0A9K3KSE4"/>
<dbReference type="Pfam" id="PF00481">
    <property type="entry name" value="PP2C"/>
    <property type="match status" value="1"/>
</dbReference>
<dbReference type="InterPro" id="IPR015655">
    <property type="entry name" value="PP2C"/>
</dbReference>
<proteinExistence type="predicted"/>
<feature type="region of interest" description="Disordered" evidence="1">
    <location>
        <begin position="172"/>
        <end position="230"/>
    </location>
</feature>
<evidence type="ECO:0000259" key="2">
    <source>
        <dbReference type="PROSITE" id="PS51746"/>
    </source>
</evidence>